<protein>
    <submittedName>
        <fullName evidence="1">Uncharacterized protein</fullName>
    </submittedName>
</protein>
<comment type="caution">
    <text evidence="1">The sequence shown here is derived from an EMBL/GenBank/DDBJ whole genome shotgun (WGS) entry which is preliminary data.</text>
</comment>
<proteinExistence type="predicted"/>
<name>A0AAD6L756_9ROSI</name>
<sequence length="89" mass="10001">MDLEATKNLSESHTIGNYILKSKLDESSFSTADLCCLIDCRAGFLPVVNVELEAGFVLLKIAWCEDESRHDVHRSIVVRHGAPKEYMAY</sequence>
<dbReference type="EMBL" id="JAQIZT010000019">
    <property type="protein sequence ID" value="KAJ6951438.1"/>
    <property type="molecule type" value="Genomic_DNA"/>
</dbReference>
<dbReference type="AlphaFoldDB" id="A0AAD6L756"/>
<dbReference type="Proteomes" id="UP001164929">
    <property type="component" value="Chromosome 19"/>
</dbReference>
<organism evidence="1 2">
    <name type="scientific">Populus alba x Populus x berolinensis</name>
    <dbReference type="NCBI Taxonomy" id="444605"/>
    <lineage>
        <taxon>Eukaryota</taxon>
        <taxon>Viridiplantae</taxon>
        <taxon>Streptophyta</taxon>
        <taxon>Embryophyta</taxon>
        <taxon>Tracheophyta</taxon>
        <taxon>Spermatophyta</taxon>
        <taxon>Magnoliopsida</taxon>
        <taxon>eudicotyledons</taxon>
        <taxon>Gunneridae</taxon>
        <taxon>Pentapetalae</taxon>
        <taxon>rosids</taxon>
        <taxon>fabids</taxon>
        <taxon>Malpighiales</taxon>
        <taxon>Salicaceae</taxon>
        <taxon>Saliceae</taxon>
        <taxon>Populus</taxon>
    </lineage>
</organism>
<gene>
    <name evidence="1" type="ORF">NC653_040760</name>
</gene>
<evidence type="ECO:0000313" key="1">
    <source>
        <dbReference type="EMBL" id="KAJ6951438.1"/>
    </source>
</evidence>
<keyword evidence="2" id="KW-1185">Reference proteome</keyword>
<reference evidence="1" key="1">
    <citation type="journal article" date="2023" name="Mol. Ecol. Resour.">
        <title>Chromosome-level genome assembly of a triploid poplar Populus alba 'Berolinensis'.</title>
        <authorList>
            <person name="Chen S."/>
            <person name="Yu Y."/>
            <person name="Wang X."/>
            <person name="Wang S."/>
            <person name="Zhang T."/>
            <person name="Zhou Y."/>
            <person name="He R."/>
            <person name="Meng N."/>
            <person name="Wang Y."/>
            <person name="Liu W."/>
            <person name="Liu Z."/>
            <person name="Liu J."/>
            <person name="Guo Q."/>
            <person name="Huang H."/>
            <person name="Sederoff R.R."/>
            <person name="Wang G."/>
            <person name="Qu G."/>
            <person name="Chen S."/>
        </authorList>
    </citation>
    <scope>NUCLEOTIDE SEQUENCE</scope>
    <source>
        <strain evidence="1">SC-2020</strain>
    </source>
</reference>
<evidence type="ECO:0000313" key="2">
    <source>
        <dbReference type="Proteomes" id="UP001164929"/>
    </source>
</evidence>
<accession>A0AAD6L756</accession>